<keyword evidence="3" id="KW-1185">Reference proteome</keyword>
<gene>
    <name evidence="2" type="ORF">G7Y89_g11256</name>
</gene>
<feature type="region of interest" description="Disordered" evidence="1">
    <location>
        <begin position="1"/>
        <end position="85"/>
    </location>
</feature>
<dbReference type="AlphaFoldDB" id="A0A8H4RB67"/>
<organism evidence="2 3">
    <name type="scientific">Cudoniella acicularis</name>
    <dbReference type="NCBI Taxonomy" id="354080"/>
    <lineage>
        <taxon>Eukaryota</taxon>
        <taxon>Fungi</taxon>
        <taxon>Dikarya</taxon>
        <taxon>Ascomycota</taxon>
        <taxon>Pezizomycotina</taxon>
        <taxon>Leotiomycetes</taxon>
        <taxon>Helotiales</taxon>
        <taxon>Tricladiaceae</taxon>
        <taxon>Cudoniella</taxon>
    </lineage>
</organism>
<dbReference type="Proteomes" id="UP000566819">
    <property type="component" value="Unassembled WGS sequence"/>
</dbReference>
<evidence type="ECO:0000313" key="3">
    <source>
        <dbReference type="Proteomes" id="UP000566819"/>
    </source>
</evidence>
<accession>A0A8H4RB67</accession>
<feature type="compositionally biased region" description="Polar residues" evidence="1">
    <location>
        <begin position="40"/>
        <end position="77"/>
    </location>
</feature>
<proteinExistence type="predicted"/>
<evidence type="ECO:0000313" key="2">
    <source>
        <dbReference type="EMBL" id="KAF4626900.1"/>
    </source>
</evidence>
<name>A0A8H4RB67_9HELO</name>
<comment type="caution">
    <text evidence="2">The sequence shown here is derived from an EMBL/GenBank/DDBJ whole genome shotgun (WGS) entry which is preliminary data.</text>
</comment>
<reference evidence="2 3" key="1">
    <citation type="submission" date="2020-03" db="EMBL/GenBank/DDBJ databases">
        <title>Draft Genome Sequence of Cudoniella acicularis.</title>
        <authorList>
            <person name="Buettner E."/>
            <person name="Kellner H."/>
        </authorList>
    </citation>
    <scope>NUCLEOTIDE SEQUENCE [LARGE SCALE GENOMIC DNA]</scope>
    <source>
        <strain evidence="2 3">DSM 108380</strain>
    </source>
</reference>
<dbReference type="EMBL" id="JAAMPI010001064">
    <property type="protein sequence ID" value="KAF4626900.1"/>
    <property type="molecule type" value="Genomic_DNA"/>
</dbReference>
<protein>
    <submittedName>
        <fullName evidence="2">Uncharacterized protein</fullName>
    </submittedName>
</protein>
<sequence>MASIRPVTPTQTSPNHSIIKLPPTKSPIRSPRRSPRKSPYTRNSPSKRPSLLSKMSQKSATTPKSDSEAKTSNQAESSKPRTKDELYEWIYGSKGKKYGFTTDASVYLRHYETAEDEEQDAEEEGDDDFDWVKYTKECRERRAAKEAQSSEQKKA</sequence>
<evidence type="ECO:0000256" key="1">
    <source>
        <dbReference type="SAM" id="MobiDB-lite"/>
    </source>
</evidence>